<dbReference type="GO" id="GO:0008237">
    <property type="term" value="F:metallopeptidase activity"/>
    <property type="evidence" value="ECO:0007669"/>
    <property type="project" value="UniProtKB-KW"/>
</dbReference>
<dbReference type="EMBL" id="LWCA01000390">
    <property type="protein sequence ID" value="OAF68770.1"/>
    <property type="molecule type" value="Genomic_DNA"/>
</dbReference>
<evidence type="ECO:0000256" key="3">
    <source>
        <dbReference type="ARBA" id="ARBA00008290"/>
    </source>
</evidence>
<keyword evidence="9 13" id="KW-0479">Metal-binding</keyword>
<keyword evidence="15" id="KW-1185">Reference proteome</keyword>
<keyword evidence="10 13" id="KW-0378">Hydrolase</keyword>
<proteinExistence type="inferred from homology"/>
<evidence type="ECO:0000256" key="4">
    <source>
        <dbReference type="ARBA" id="ARBA00011395"/>
    </source>
</evidence>
<evidence type="ECO:0000256" key="5">
    <source>
        <dbReference type="ARBA" id="ARBA00011965"/>
    </source>
</evidence>
<keyword evidence="12 13" id="KW-0482">Metalloprotease</keyword>
<evidence type="ECO:0000256" key="12">
    <source>
        <dbReference type="ARBA" id="ARBA00023049"/>
    </source>
</evidence>
<evidence type="ECO:0000256" key="13">
    <source>
        <dbReference type="RuleBase" id="RU004386"/>
    </source>
</evidence>
<evidence type="ECO:0000256" key="6">
    <source>
        <dbReference type="ARBA" id="ARBA00015118"/>
    </source>
</evidence>
<keyword evidence="11 13" id="KW-0862">Zinc</keyword>
<dbReference type="CDD" id="cd05658">
    <property type="entry name" value="M18_DAP"/>
    <property type="match status" value="1"/>
</dbReference>
<dbReference type="PANTHER" id="PTHR28570">
    <property type="entry name" value="ASPARTYL AMINOPEPTIDASE"/>
    <property type="match status" value="1"/>
</dbReference>
<keyword evidence="8 13" id="KW-0645">Protease</keyword>
<dbReference type="InterPro" id="IPR023358">
    <property type="entry name" value="Peptidase_M18_dom2"/>
</dbReference>
<reference evidence="14 15" key="1">
    <citation type="submission" date="2016-04" db="EMBL/GenBank/DDBJ databases">
        <title>The genome of Intoshia linei affirms orthonectids as highly simplified spiralians.</title>
        <authorList>
            <person name="Mikhailov K.V."/>
            <person name="Slusarev G.S."/>
            <person name="Nikitin M.A."/>
            <person name="Logacheva M.D."/>
            <person name="Penin A."/>
            <person name="Aleoshin V."/>
            <person name="Panchin Y.V."/>
        </authorList>
    </citation>
    <scope>NUCLEOTIDE SEQUENCE [LARGE SCALE GENOMIC DNA]</scope>
    <source>
        <strain evidence="14">Intl2013</strain>
        <tissue evidence="14">Whole animal</tissue>
    </source>
</reference>
<comment type="caution">
    <text evidence="14">The sequence shown here is derived from an EMBL/GenBank/DDBJ whole genome shotgun (WGS) entry which is preliminary data.</text>
</comment>
<name>A0A177B3P0_9BILA</name>
<protein>
    <recommendedName>
        <fullName evidence="6">Aspartyl aminopeptidase</fullName>
        <ecNumber evidence="5">3.4.11.21</ecNumber>
    </recommendedName>
</protein>
<accession>A0A177B3P0</accession>
<comment type="cofactor">
    <cofactor evidence="2">
        <name>Zn(2+)</name>
        <dbReference type="ChEBI" id="CHEBI:29105"/>
    </cofactor>
</comment>
<dbReference type="Gene3D" id="3.40.630.10">
    <property type="entry name" value="Zn peptidases"/>
    <property type="match status" value="1"/>
</dbReference>
<dbReference type="Proteomes" id="UP000078046">
    <property type="component" value="Unassembled WGS sequence"/>
</dbReference>
<dbReference type="GO" id="GO:0005737">
    <property type="term" value="C:cytoplasm"/>
    <property type="evidence" value="ECO:0007669"/>
    <property type="project" value="UniProtKB-ARBA"/>
</dbReference>
<gene>
    <name evidence="14" type="ORF">A3Q56_03464</name>
</gene>
<evidence type="ECO:0000256" key="10">
    <source>
        <dbReference type="ARBA" id="ARBA00022801"/>
    </source>
</evidence>
<dbReference type="EC" id="3.4.11.21" evidence="5"/>
<comment type="subunit">
    <text evidence="4">Tetrahedron-shaped homododecamer built from six homodimers.</text>
</comment>
<evidence type="ECO:0000256" key="1">
    <source>
        <dbReference type="ARBA" id="ARBA00001335"/>
    </source>
</evidence>
<dbReference type="GO" id="GO:0004177">
    <property type="term" value="F:aminopeptidase activity"/>
    <property type="evidence" value="ECO:0007669"/>
    <property type="project" value="UniProtKB-KW"/>
</dbReference>
<evidence type="ECO:0000256" key="11">
    <source>
        <dbReference type="ARBA" id="ARBA00022833"/>
    </source>
</evidence>
<dbReference type="NCBIfam" id="NF002759">
    <property type="entry name" value="PRK02813.1"/>
    <property type="match status" value="1"/>
</dbReference>
<evidence type="ECO:0000256" key="2">
    <source>
        <dbReference type="ARBA" id="ARBA00001947"/>
    </source>
</evidence>
<dbReference type="Gene3D" id="2.30.250.10">
    <property type="entry name" value="Aminopeptidase i, Domain 2"/>
    <property type="match status" value="1"/>
</dbReference>
<dbReference type="GO" id="GO:0006508">
    <property type="term" value="P:proteolysis"/>
    <property type="evidence" value="ECO:0007669"/>
    <property type="project" value="UniProtKB-KW"/>
</dbReference>
<comment type="catalytic activity">
    <reaction evidence="1">
        <text>Release of an N-terminal aspartate or glutamate from a peptide, with a preference for aspartate.</text>
        <dbReference type="EC" id="3.4.11.21"/>
    </reaction>
</comment>
<dbReference type="PANTHER" id="PTHR28570:SF3">
    <property type="entry name" value="ASPARTYL AMINOPEPTIDASE"/>
    <property type="match status" value="1"/>
</dbReference>
<evidence type="ECO:0000256" key="9">
    <source>
        <dbReference type="ARBA" id="ARBA00022723"/>
    </source>
</evidence>
<evidence type="ECO:0000256" key="7">
    <source>
        <dbReference type="ARBA" id="ARBA00022438"/>
    </source>
</evidence>
<dbReference type="GO" id="GO:0008270">
    <property type="term" value="F:zinc ion binding"/>
    <property type="evidence" value="ECO:0007669"/>
    <property type="project" value="InterPro"/>
</dbReference>
<organism evidence="14 15">
    <name type="scientific">Intoshia linei</name>
    <dbReference type="NCBI Taxonomy" id="1819745"/>
    <lineage>
        <taxon>Eukaryota</taxon>
        <taxon>Metazoa</taxon>
        <taxon>Spiralia</taxon>
        <taxon>Lophotrochozoa</taxon>
        <taxon>Mesozoa</taxon>
        <taxon>Orthonectida</taxon>
        <taxon>Rhopaluridae</taxon>
        <taxon>Intoshia</taxon>
    </lineage>
</organism>
<sequence>MDQAKLFCKFIDNSPTPYHVVKNCKEEFEKCGFEYLNQSNEWNLKKNKSYYTTINDSAVIAFSIGGKYEPGNGFIMAGAHTDSPCLMSGKYYLFQNAMLKITLKPSPDRFEHTYQMAAVQTYGGGNWLSWFNRDLILAGRVMHKKNGKIVASLLKTGIVGTVPQIAPHLYPDLNNGFKLNKENHLNVILGLNKDNCTITSIIEKHLKIEEKDILDYELYFSDAQLSSIGGADDDFIFGPRQDNLIGTFTLLHALTKAKNLSTDNVIRFFAAYDNEEVGSKSVQGANTSITRNIINRIVTNFKDKFGLLERTLHNSFLLSVDCGHALHPAHTSYHVYATSPKLNKGPVLKYNASQAYTTSSIGAAIIKTIAKSNNIMLQEFVNRSDVGGGSTIGPYLSTNLGVRSVDLGGTQLSMHSIREMCAVNCISSCTDLWKAVYESFSTIEIEHLNK</sequence>
<dbReference type="SUPFAM" id="SSF101821">
    <property type="entry name" value="Aminopeptidase/glucanase lid domain"/>
    <property type="match status" value="1"/>
</dbReference>
<evidence type="ECO:0000256" key="8">
    <source>
        <dbReference type="ARBA" id="ARBA00022670"/>
    </source>
</evidence>
<comment type="similarity">
    <text evidence="3 13">Belongs to the peptidase M18 family.</text>
</comment>
<dbReference type="InterPro" id="IPR001948">
    <property type="entry name" value="Peptidase_M18"/>
</dbReference>
<evidence type="ECO:0000313" key="14">
    <source>
        <dbReference type="EMBL" id="OAF68770.1"/>
    </source>
</evidence>
<evidence type="ECO:0000313" key="15">
    <source>
        <dbReference type="Proteomes" id="UP000078046"/>
    </source>
</evidence>
<dbReference type="Pfam" id="PF02127">
    <property type="entry name" value="Peptidase_M18"/>
    <property type="match status" value="1"/>
</dbReference>
<keyword evidence="7 13" id="KW-0031">Aminopeptidase</keyword>
<dbReference type="PRINTS" id="PR00932">
    <property type="entry name" value="AMINO1PTASE"/>
</dbReference>
<dbReference type="AlphaFoldDB" id="A0A177B3P0"/>
<dbReference type="SUPFAM" id="SSF53187">
    <property type="entry name" value="Zn-dependent exopeptidases"/>
    <property type="match status" value="1"/>
</dbReference>
<dbReference type="OrthoDB" id="9880441at2759"/>